<dbReference type="AlphaFoldDB" id="A0A087UFA9"/>
<sequence>MQSRMCMEKQLARKPKSAVELVAGSAAVNKENCRRFRLFIMDKKRGLYFLVDSGAEAAEEMEEEGMEEEAMELEAMELEAMELEAMELEAMEQEAMEQEAMEQEAIEQEEMVKEEMKRRLRKSSSSSFWCTTIKMRIPSQKIFALKHCMMSHSKMESLSSTDISIQQLK</sequence>
<feature type="coiled-coil region" evidence="1">
    <location>
        <begin position="66"/>
        <end position="118"/>
    </location>
</feature>
<dbReference type="OrthoDB" id="6765241at2759"/>
<keyword evidence="1" id="KW-0175">Coiled coil</keyword>
<gene>
    <name evidence="2" type="ORF">X975_13058</name>
</gene>
<organism evidence="2 3">
    <name type="scientific">Stegodyphus mimosarum</name>
    <name type="common">African social velvet spider</name>
    <dbReference type="NCBI Taxonomy" id="407821"/>
    <lineage>
        <taxon>Eukaryota</taxon>
        <taxon>Metazoa</taxon>
        <taxon>Ecdysozoa</taxon>
        <taxon>Arthropoda</taxon>
        <taxon>Chelicerata</taxon>
        <taxon>Arachnida</taxon>
        <taxon>Araneae</taxon>
        <taxon>Araneomorphae</taxon>
        <taxon>Entelegynae</taxon>
        <taxon>Eresoidea</taxon>
        <taxon>Eresidae</taxon>
        <taxon>Stegodyphus</taxon>
    </lineage>
</organism>
<accession>A0A087UFA9</accession>
<feature type="non-terminal residue" evidence="2">
    <location>
        <position position="169"/>
    </location>
</feature>
<dbReference type="EMBL" id="KK119567">
    <property type="protein sequence ID" value="KFM76048.1"/>
    <property type="molecule type" value="Genomic_DNA"/>
</dbReference>
<name>A0A087UFA9_STEMI</name>
<reference evidence="2 3" key="1">
    <citation type="submission" date="2013-11" db="EMBL/GenBank/DDBJ databases">
        <title>Genome sequencing of Stegodyphus mimosarum.</title>
        <authorList>
            <person name="Bechsgaard J."/>
        </authorList>
    </citation>
    <scope>NUCLEOTIDE SEQUENCE [LARGE SCALE GENOMIC DNA]</scope>
</reference>
<proteinExistence type="predicted"/>
<evidence type="ECO:0000256" key="1">
    <source>
        <dbReference type="SAM" id="Coils"/>
    </source>
</evidence>
<protein>
    <submittedName>
        <fullName evidence="2">Uncharacterized protein</fullName>
    </submittedName>
</protein>
<evidence type="ECO:0000313" key="2">
    <source>
        <dbReference type="EMBL" id="KFM76048.1"/>
    </source>
</evidence>
<dbReference type="Proteomes" id="UP000054359">
    <property type="component" value="Unassembled WGS sequence"/>
</dbReference>
<evidence type="ECO:0000313" key="3">
    <source>
        <dbReference type="Proteomes" id="UP000054359"/>
    </source>
</evidence>
<keyword evidence="3" id="KW-1185">Reference proteome</keyword>